<comment type="similarity">
    <text evidence="3 8">Belongs to the DDOST 48 kDa subunit family.</text>
</comment>
<dbReference type="PANTHER" id="PTHR10830:SF0">
    <property type="entry name" value="DOLICHYL-DIPHOSPHOOLIGOSACCHARIDE--PROTEIN GLYCOSYLTRANSFERASE 48 KDA SUBUNIT"/>
    <property type="match status" value="1"/>
</dbReference>
<keyword evidence="8" id="KW-0732">Signal</keyword>
<evidence type="ECO:0000259" key="9">
    <source>
        <dbReference type="Pfam" id="PF03345"/>
    </source>
</evidence>
<dbReference type="AlphaFoldDB" id="A0A9P4MPI9"/>
<name>A0A9P4MPI9_9PLEO</name>
<keyword evidence="6 8" id="KW-1133">Transmembrane helix</keyword>
<dbReference type="InterPro" id="IPR055457">
    <property type="entry name" value="OST48_N"/>
</dbReference>
<keyword evidence="12" id="KW-1185">Reference proteome</keyword>
<dbReference type="PANTHER" id="PTHR10830">
    <property type="entry name" value="DOLICHYL-DIPHOSPHOOLIGOSACCHARIDE--PROTEIN GLYCOSYLTRANSFERASE 48 KDA SUBUNIT"/>
    <property type="match status" value="1"/>
</dbReference>
<comment type="pathway">
    <text evidence="2 8">Protein modification; protein glycosylation.</text>
</comment>
<accession>A0A9P4MPI9</accession>
<gene>
    <name evidence="11" type="ORF">GQ43DRAFT_443756</name>
</gene>
<evidence type="ECO:0000256" key="4">
    <source>
        <dbReference type="ARBA" id="ARBA00022692"/>
    </source>
</evidence>
<comment type="function">
    <text evidence="8">Subunit of the oligosaccharyl transferase (OST) complex that catalyzes the initial transfer of a defined glycan (Glc(3)Man(9)GlcNAc(2) in eukaryotes) from the lipid carrier dolichol-pyrophosphate to an asparagine residue within an Asn-X-Ser/Thr consensus motif in nascent polypeptide chains, the first step in protein N-glycosylation. N-glycosylation occurs cotranslationally and the complex associates with the Sec61 complex at the channel-forming translocon complex that mediates protein translocation across the endoplasmic reticulum (ER).</text>
</comment>
<evidence type="ECO:0000313" key="12">
    <source>
        <dbReference type="Proteomes" id="UP000799536"/>
    </source>
</evidence>
<dbReference type="GO" id="GO:0018279">
    <property type="term" value="P:protein N-linked glycosylation via asparagine"/>
    <property type="evidence" value="ECO:0007669"/>
    <property type="project" value="UniProtKB-UniRule"/>
</dbReference>
<dbReference type="InterPro" id="IPR005013">
    <property type="entry name" value="DDOST_48_kDa_subunit"/>
</dbReference>
<evidence type="ECO:0000256" key="7">
    <source>
        <dbReference type="ARBA" id="ARBA00023136"/>
    </source>
</evidence>
<evidence type="ECO:0000256" key="6">
    <source>
        <dbReference type="ARBA" id="ARBA00022989"/>
    </source>
</evidence>
<dbReference type="InterPro" id="IPR055459">
    <property type="entry name" value="OST48_MD"/>
</dbReference>
<sequence length="470" mass="52344">MLWLFSFLLLALLGAVQALSSSGSRLLVVLEELSEKDKYSQFLGDLEARGFHVRVESPKSEGVALFKHGERAYDHVLLLPGKSKGLGPALSPGNILEFMKKEGNILVTLSPDHATPTSIVSTLLELGIHLPADRNSLVIDHFNYDSASAPENHDVLLVPYPAPLRYDVRNYFMGPPDGVIAVPRAVGQTLGNDSPLLAPILRAPKTAYSYNPKDEADAVEDPFATGEQLNLVSALQAHNSARLVVLGSAEMLQNKWFGAKAELAGKPVTTANRDFVMKVSGWTFKEVGVLKVGNLQHYLDEGDVKKVINTSAFAAPEDNPTIYRIKSDVTFNVEISEWRGDHYGPFMIPQRDALQLEFSMLSPFHRIGLYPEARTHNSTIYSAHFKTPDQHGIFNFRVNYRRPFLTNVDEKRQVTVRHFAHDEWPRSFQISGAWPWISGIWVTVAGWLAFLAVWLYSAPTDKKVAVKKTQ</sequence>
<keyword evidence="4 8" id="KW-0812">Transmembrane</keyword>
<evidence type="ECO:0000256" key="5">
    <source>
        <dbReference type="ARBA" id="ARBA00022824"/>
    </source>
</evidence>
<feature type="transmembrane region" description="Helical" evidence="8">
    <location>
        <begin position="433"/>
        <end position="458"/>
    </location>
</feature>
<dbReference type="Proteomes" id="UP000799536">
    <property type="component" value="Unassembled WGS sequence"/>
</dbReference>
<feature type="domain" description="OST48 middle" evidence="10">
    <location>
        <begin position="318"/>
        <end position="457"/>
    </location>
</feature>
<feature type="domain" description="OST48 N-terminal" evidence="9">
    <location>
        <begin position="25"/>
        <end position="283"/>
    </location>
</feature>
<feature type="signal peptide" evidence="8">
    <location>
        <begin position="1"/>
        <end position="18"/>
    </location>
</feature>
<dbReference type="GO" id="GO:0008250">
    <property type="term" value="C:oligosaccharyltransferase complex"/>
    <property type="evidence" value="ECO:0007669"/>
    <property type="project" value="TreeGrafter"/>
</dbReference>
<dbReference type="Pfam" id="PF03345">
    <property type="entry name" value="OST48_N"/>
    <property type="match status" value="1"/>
</dbReference>
<dbReference type="EMBL" id="ML994180">
    <property type="protein sequence ID" value="KAF2197992.1"/>
    <property type="molecule type" value="Genomic_DNA"/>
</dbReference>
<organism evidence="11 12">
    <name type="scientific">Delitschia confertaspora ATCC 74209</name>
    <dbReference type="NCBI Taxonomy" id="1513339"/>
    <lineage>
        <taxon>Eukaryota</taxon>
        <taxon>Fungi</taxon>
        <taxon>Dikarya</taxon>
        <taxon>Ascomycota</taxon>
        <taxon>Pezizomycotina</taxon>
        <taxon>Dothideomycetes</taxon>
        <taxon>Pleosporomycetidae</taxon>
        <taxon>Pleosporales</taxon>
        <taxon>Delitschiaceae</taxon>
        <taxon>Delitschia</taxon>
    </lineage>
</organism>
<keyword evidence="5 8" id="KW-0256">Endoplasmic reticulum</keyword>
<comment type="caution">
    <text evidence="11">The sequence shown here is derived from an EMBL/GenBank/DDBJ whole genome shotgun (WGS) entry which is preliminary data.</text>
</comment>
<evidence type="ECO:0000256" key="3">
    <source>
        <dbReference type="ARBA" id="ARBA00008743"/>
    </source>
</evidence>
<keyword evidence="7 8" id="KW-0472">Membrane</keyword>
<evidence type="ECO:0000256" key="2">
    <source>
        <dbReference type="ARBA" id="ARBA00004922"/>
    </source>
</evidence>
<evidence type="ECO:0000313" key="11">
    <source>
        <dbReference type="EMBL" id="KAF2197992.1"/>
    </source>
</evidence>
<proteinExistence type="inferred from homology"/>
<evidence type="ECO:0000256" key="8">
    <source>
        <dbReference type="RuleBase" id="RU361142"/>
    </source>
</evidence>
<protein>
    <recommendedName>
        <fullName evidence="8">Dolichyl-diphosphooligosaccharide--protein glycosyltransferase subunit WBP1</fullName>
        <shortName evidence="8">Oligosaccharyl transferase subunit WBP1</shortName>
    </recommendedName>
</protein>
<reference evidence="11" key="1">
    <citation type="journal article" date="2020" name="Stud. Mycol.">
        <title>101 Dothideomycetes genomes: a test case for predicting lifestyles and emergence of pathogens.</title>
        <authorList>
            <person name="Haridas S."/>
            <person name="Albert R."/>
            <person name="Binder M."/>
            <person name="Bloem J."/>
            <person name="Labutti K."/>
            <person name="Salamov A."/>
            <person name="Andreopoulos B."/>
            <person name="Baker S."/>
            <person name="Barry K."/>
            <person name="Bills G."/>
            <person name="Bluhm B."/>
            <person name="Cannon C."/>
            <person name="Castanera R."/>
            <person name="Culley D."/>
            <person name="Daum C."/>
            <person name="Ezra D."/>
            <person name="Gonzalez J."/>
            <person name="Henrissat B."/>
            <person name="Kuo A."/>
            <person name="Liang C."/>
            <person name="Lipzen A."/>
            <person name="Lutzoni F."/>
            <person name="Magnuson J."/>
            <person name="Mondo S."/>
            <person name="Nolan M."/>
            <person name="Ohm R."/>
            <person name="Pangilinan J."/>
            <person name="Park H.-J."/>
            <person name="Ramirez L."/>
            <person name="Alfaro M."/>
            <person name="Sun H."/>
            <person name="Tritt A."/>
            <person name="Yoshinaga Y."/>
            <person name="Zwiers L.-H."/>
            <person name="Turgeon B."/>
            <person name="Goodwin S."/>
            <person name="Spatafora J."/>
            <person name="Crous P."/>
            <person name="Grigoriev I."/>
        </authorList>
    </citation>
    <scope>NUCLEOTIDE SEQUENCE</scope>
    <source>
        <strain evidence="11">ATCC 74209</strain>
    </source>
</reference>
<evidence type="ECO:0000256" key="1">
    <source>
        <dbReference type="ARBA" id="ARBA00004479"/>
    </source>
</evidence>
<comment type="subunit">
    <text evidence="8">Component of the oligosaccharyltransferase (OST) complex.</text>
</comment>
<evidence type="ECO:0000259" key="10">
    <source>
        <dbReference type="Pfam" id="PF23358"/>
    </source>
</evidence>
<dbReference type="Pfam" id="PF23358">
    <property type="entry name" value="OST48_MD"/>
    <property type="match status" value="1"/>
</dbReference>
<comment type="subcellular location">
    <subcellularLocation>
        <location evidence="8">Endoplasmic reticulum membrane</location>
        <topology evidence="8">Single-pass type I membrane protein</topology>
    </subcellularLocation>
    <subcellularLocation>
        <location evidence="1">Membrane</location>
        <topology evidence="1">Single-pass type I membrane protein</topology>
    </subcellularLocation>
</comment>
<dbReference type="OrthoDB" id="29105at2759"/>
<feature type="chain" id="PRO_5040527444" description="Dolichyl-diphosphooligosaccharide--protein glycosyltransferase subunit WBP1" evidence="8">
    <location>
        <begin position="19"/>
        <end position="470"/>
    </location>
</feature>